<reference evidence="5" key="1">
    <citation type="journal article" date="2013" name="Genome Biol.">
        <title>Draft genome of the mountain pine beetle, Dendroctonus ponderosae Hopkins, a major forest pest.</title>
        <authorList>
            <person name="Keeling C.I."/>
            <person name="Yuen M.M."/>
            <person name="Liao N.Y."/>
            <person name="Docking T.R."/>
            <person name="Chan S.K."/>
            <person name="Taylor G.A."/>
            <person name="Palmquist D.L."/>
            <person name="Jackman S.D."/>
            <person name="Nguyen A."/>
            <person name="Li M."/>
            <person name="Henderson H."/>
            <person name="Janes J.K."/>
            <person name="Zhao Y."/>
            <person name="Pandoh P."/>
            <person name="Moore R."/>
            <person name="Sperling F.A."/>
            <person name="Huber D.P."/>
            <person name="Birol I."/>
            <person name="Jones S.J."/>
            <person name="Bohlmann J."/>
        </authorList>
    </citation>
    <scope>NUCLEOTIDE SEQUENCE</scope>
</reference>
<dbReference type="SUPFAM" id="SSF57716">
    <property type="entry name" value="Glucocorticoid receptor-like (DNA-binding domain)"/>
    <property type="match status" value="1"/>
</dbReference>
<evidence type="ECO:0000256" key="2">
    <source>
        <dbReference type="ARBA" id="ARBA00022771"/>
    </source>
</evidence>
<dbReference type="AlphaFoldDB" id="N6URC5"/>
<organism evidence="5">
    <name type="scientific">Dendroctonus ponderosae</name>
    <name type="common">Mountain pine beetle</name>
    <dbReference type="NCBI Taxonomy" id="77166"/>
    <lineage>
        <taxon>Eukaryota</taxon>
        <taxon>Metazoa</taxon>
        <taxon>Ecdysozoa</taxon>
        <taxon>Arthropoda</taxon>
        <taxon>Hexapoda</taxon>
        <taxon>Insecta</taxon>
        <taxon>Pterygota</taxon>
        <taxon>Neoptera</taxon>
        <taxon>Endopterygota</taxon>
        <taxon>Coleoptera</taxon>
        <taxon>Polyphaga</taxon>
        <taxon>Cucujiformia</taxon>
        <taxon>Curculionidae</taxon>
        <taxon>Scolytinae</taxon>
        <taxon>Dendroctonus</taxon>
    </lineage>
</organism>
<accession>N6URC5</accession>
<name>N6URC5_DENPD</name>
<dbReference type="EMBL" id="KB735591">
    <property type="protein sequence ID" value="ENN83341.1"/>
    <property type="molecule type" value="Genomic_DNA"/>
</dbReference>
<dbReference type="OMA" id="TTAHICE"/>
<evidence type="ECO:0000313" key="5">
    <source>
        <dbReference type="EMBL" id="ENN83341.1"/>
    </source>
</evidence>
<dbReference type="Pfam" id="PF05485">
    <property type="entry name" value="THAP"/>
    <property type="match status" value="1"/>
</dbReference>
<dbReference type="InterPro" id="IPR006612">
    <property type="entry name" value="THAP_Znf"/>
</dbReference>
<protein>
    <submittedName>
        <fullName evidence="5">Uncharacterized protein</fullName>
    </submittedName>
</protein>
<dbReference type="HOGENOM" id="CLU_1950979_0_0_1"/>
<dbReference type="OrthoDB" id="5984406at2759"/>
<dbReference type="PROSITE" id="PS50950">
    <property type="entry name" value="ZF_THAP"/>
    <property type="match status" value="1"/>
</dbReference>
<keyword evidence="2" id="KW-0863">Zinc-finger</keyword>
<dbReference type="GO" id="GO:0008270">
    <property type="term" value="F:zinc ion binding"/>
    <property type="evidence" value="ECO:0007669"/>
    <property type="project" value="UniProtKB-KW"/>
</dbReference>
<keyword evidence="1" id="KW-0479">Metal-binding</keyword>
<keyword evidence="3" id="KW-0862">Zinc</keyword>
<keyword evidence="4" id="KW-0238">DNA-binding</keyword>
<sequence length="129" mass="15575">MKATQRLYYKWCMVPLCSSTTFKTSDKLFILVARGKRLKWLKACRRAHKDISVKTTAHICEDHFNLEEDMNNYVKFKLMEDLKKMKANLVPHIFDCQPDRKRSHTNRPFVESLRYILIRYCLYCENLRH</sequence>
<evidence type="ECO:0000256" key="3">
    <source>
        <dbReference type="ARBA" id="ARBA00022833"/>
    </source>
</evidence>
<dbReference type="GO" id="GO:0003677">
    <property type="term" value="F:DNA binding"/>
    <property type="evidence" value="ECO:0007669"/>
    <property type="project" value="UniProtKB-UniRule"/>
</dbReference>
<feature type="non-terminal residue" evidence="5">
    <location>
        <position position="1"/>
    </location>
</feature>
<gene>
    <name evidence="5" type="ORF">YQE_00300</name>
</gene>
<dbReference type="SMART" id="SM00980">
    <property type="entry name" value="THAP"/>
    <property type="match status" value="1"/>
</dbReference>
<evidence type="ECO:0000256" key="1">
    <source>
        <dbReference type="ARBA" id="ARBA00022723"/>
    </source>
</evidence>
<proteinExistence type="predicted"/>
<evidence type="ECO:0000256" key="4">
    <source>
        <dbReference type="ARBA" id="ARBA00023125"/>
    </source>
</evidence>